<dbReference type="Proteomes" id="UP000284403">
    <property type="component" value="Unassembled WGS sequence"/>
</dbReference>
<evidence type="ECO:0000313" key="2">
    <source>
        <dbReference type="Proteomes" id="UP000284403"/>
    </source>
</evidence>
<comment type="caution">
    <text evidence="1">The sequence shown here is derived from an EMBL/GenBank/DDBJ whole genome shotgun (WGS) entry which is preliminary data.</text>
</comment>
<dbReference type="GeneID" id="40322730"/>
<keyword evidence="2" id="KW-1185">Reference proteome</keyword>
<sequence length="464" mass="50415">MGDSLEPQRLIDRLGELLTAWARDGGSSELAAQLVEVYWSFMRAVHHDLVLKEPQGAALATAACIPVWEMLHLYGGSFGGISGASRAFVVGLLTALYPKTRDRRCLFQHLGCVGGLGSPRVPLANRLPMWAEVMRWTSDERPVPGAYGEVVAYVQNTVSAEECILSRTSCNSLKAKIKLLMEDVLPHCHFVAGDAEAASVAAAHPAAVVISTSGEPSASMRSQEVLKQTVWKYLILLHVYLPEERRALGNFLTTSAWAQQRVRLPDDSMVTYAALMAPVVHEAAVCASLMPSVASDAADNAPLLHPRVLDVLLPKPKATREFAPPPEDLTKAFVPDKIQKRCVSVARTTVAAVRELLEESIPQEIAFAGESTSCRDCDKLTQFCRDVLFSPVAQHTAAGGAAALSPRAMRCMLFDRKRRRDDGFYEGPVFLPVASSLSGVLDEKAANQPLSALERIVTAFDSLR</sequence>
<proteinExistence type="predicted"/>
<organism evidence="1 2">
    <name type="scientific">Trypanosoma conorhini</name>
    <dbReference type="NCBI Taxonomy" id="83891"/>
    <lineage>
        <taxon>Eukaryota</taxon>
        <taxon>Discoba</taxon>
        <taxon>Euglenozoa</taxon>
        <taxon>Kinetoplastea</taxon>
        <taxon>Metakinetoplastina</taxon>
        <taxon>Trypanosomatida</taxon>
        <taxon>Trypanosomatidae</taxon>
        <taxon>Trypanosoma</taxon>
    </lineage>
</organism>
<dbReference type="EMBL" id="MKKU01000996">
    <property type="protein sequence ID" value="RNE98915.1"/>
    <property type="molecule type" value="Genomic_DNA"/>
</dbReference>
<accession>A0A3R7N988</accession>
<dbReference type="AlphaFoldDB" id="A0A3R7N988"/>
<dbReference type="OrthoDB" id="270974at2759"/>
<name>A0A3R7N988_9TRYP</name>
<gene>
    <name evidence="1" type="ORF">Tco025E_09119</name>
</gene>
<evidence type="ECO:0000313" key="1">
    <source>
        <dbReference type="EMBL" id="RNE98915.1"/>
    </source>
</evidence>
<dbReference type="RefSeq" id="XP_029223929.1">
    <property type="nucleotide sequence ID" value="XM_029375945.1"/>
</dbReference>
<reference evidence="1 2" key="1">
    <citation type="journal article" date="2018" name="BMC Genomics">
        <title>Genomic comparison of Trypanosoma conorhini and Trypanosoma rangeli to Trypanosoma cruzi strains of high and low virulence.</title>
        <authorList>
            <person name="Bradwell K.R."/>
            <person name="Koparde V.N."/>
            <person name="Matveyev A.V."/>
            <person name="Serrano M.G."/>
            <person name="Alves J.M."/>
            <person name="Parikh H."/>
            <person name="Huang B."/>
            <person name="Lee V."/>
            <person name="Espinosa-Alvarez O."/>
            <person name="Ortiz P.A."/>
            <person name="Costa-Martins A.G."/>
            <person name="Teixeira M.M."/>
            <person name="Buck G.A."/>
        </authorList>
    </citation>
    <scope>NUCLEOTIDE SEQUENCE [LARGE SCALE GENOMIC DNA]</scope>
    <source>
        <strain evidence="1 2">025E</strain>
    </source>
</reference>
<protein>
    <submittedName>
        <fullName evidence="1">Putative 3-methylcrotonyl-CoA carboxylase</fullName>
    </submittedName>
</protein>